<dbReference type="InterPro" id="IPR011330">
    <property type="entry name" value="Glyco_hydro/deAcase_b/a-brl"/>
</dbReference>
<dbReference type="InterPro" id="IPR051398">
    <property type="entry name" value="Polysacch_Deacetylase"/>
</dbReference>
<dbReference type="CDD" id="cd10918">
    <property type="entry name" value="CE4_NodB_like_5s_6s"/>
    <property type="match status" value="1"/>
</dbReference>
<dbReference type="SUPFAM" id="SSF88713">
    <property type="entry name" value="Glycoside hydrolase/deacetylase"/>
    <property type="match status" value="1"/>
</dbReference>
<evidence type="ECO:0000256" key="2">
    <source>
        <dbReference type="ARBA" id="ARBA00004613"/>
    </source>
</evidence>
<evidence type="ECO:0000313" key="8">
    <source>
        <dbReference type="EMBL" id="NVP55361.1"/>
    </source>
</evidence>
<evidence type="ECO:0000256" key="4">
    <source>
        <dbReference type="ARBA" id="ARBA00020071"/>
    </source>
</evidence>
<dbReference type="PROSITE" id="PS51677">
    <property type="entry name" value="NODB"/>
    <property type="match status" value="1"/>
</dbReference>
<comment type="function">
    <text evidence="1">Is involved in generating a small heat-stable compound (Nod), an acylated oligomer of N-acetylglucosamine, that stimulates mitosis in various plant protoplasts.</text>
</comment>
<dbReference type="PANTHER" id="PTHR34216">
    <property type="match status" value="1"/>
</dbReference>
<organism evidence="8 9">
    <name type="scientific">Mycoplana rhizolycopersici</name>
    <dbReference type="NCBI Taxonomy" id="2746702"/>
    <lineage>
        <taxon>Bacteria</taxon>
        <taxon>Pseudomonadati</taxon>
        <taxon>Pseudomonadota</taxon>
        <taxon>Alphaproteobacteria</taxon>
        <taxon>Hyphomicrobiales</taxon>
        <taxon>Rhizobiaceae</taxon>
        <taxon>Mycoplana</taxon>
    </lineage>
</organism>
<evidence type="ECO:0000256" key="1">
    <source>
        <dbReference type="ARBA" id="ARBA00003236"/>
    </source>
</evidence>
<reference evidence="8 9" key="1">
    <citation type="submission" date="2020-06" db="EMBL/GenBank/DDBJ databases">
        <title>Rhizobium sp.nov. isolated from the tomato plant.</title>
        <authorList>
            <person name="Thin K.K."/>
            <person name="Zhang X."/>
            <person name="He S."/>
        </authorList>
    </citation>
    <scope>NUCLEOTIDE SEQUENCE [LARGE SCALE GENOMIC DNA]</scope>
    <source>
        <strain evidence="8 9">DBTS2</strain>
    </source>
</reference>
<dbReference type="Gene3D" id="3.20.20.370">
    <property type="entry name" value="Glycoside hydrolase/deacetylase"/>
    <property type="match status" value="1"/>
</dbReference>
<evidence type="ECO:0000256" key="3">
    <source>
        <dbReference type="ARBA" id="ARBA00010973"/>
    </source>
</evidence>
<dbReference type="RefSeq" id="WP_176949341.1">
    <property type="nucleotide sequence ID" value="NZ_JABXYK010000004.1"/>
</dbReference>
<feature type="domain" description="NodB homology" evidence="7">
    <location>
        <begin position="86"/>
        <end position="328"/>
    </location>
</feature>
<dbReference type="EMBL" id="JABXYK010000004">
    <property type="protein sequence ID" value="NVP55361.1"/>
    <property type="molecule type" value="Genomic_DNA"/>
</dbReference>
<gene>
    <name evidence="8" type="ORF">HV823_08830</name>
</gene>
<comment type="subcellular location">
    <subcellularLocation>
        <location evidence="2">Secreted</location>
    </subcellularLocation>
</comment>
<comment type="similarity">
    <text evidence="3">Belongs to the polysaccharide deacetylase family.</text>
</comment>
<evidence type="ECO:0000256" key="5">
    <source>
        <dbReference type="ARBA" id="ARBA00022729"/>
    </source>
</evidence>
<dbReference type="PANTHER" id="PTHR34216:SF3">
    <property type="entry name" value="POLY-BETA-1,6-N-ACETYL-D-GLUCOSAMINE N-DEACETYLASE"/>
    <property type="match status" value="1"/>
</dbReference>
<proteinExistence type="inferred from homology"/>
<comment type="caution">
    <text evidence="8">The sequence shown here is derived from an EMBL/GenBank/DDBJ whole genome shotgun (WGS) entry which is preliminary data.</text>
</comment>
<protein>
    <recommendedName>
        <fullName evidence="4">Chitooligosaccharide deacetylase</fullName>
    </recommendedName>
    <alternativeName>
        <fullName evidence="6">Nodulation protein B</fullName>
    </alternativeName>
</protein>
<evidence type="ECO:0000256" key="6">
    <source>
        <dbReference type="ARBA" id="ARBA00032976"/>
    </source>
</evidence>
<keyword evidence="9" id="KW-1185">Reference proteome</keyword>
<sequence>MKEKLIKALDLAIAKVLSVRRNEDDCLIVLAFHSVVDRMEDLQSGVLDPFQPMTIQDVEFVATLLRQRGFSLVTGHDLDAGNVRGPAAWLTFDDGYANNLKLLPLVRRNDMPLTIFISSGNVASGEAFWWDVLFREETKRGTPAAAIAARRESLKACPPDDIRAAIVTRYGEGAMRPVADIDRPMTPAEVTALAREPLVEIGNHTHSHTILTVVDTGTQLSDIRRCQEELHRLTGRLPISIAFPNGAFDRRTLGAAAELGLRFGVTCLPGQARPASLQTVNDRLTIGRFASIRHGRVERELTLATARTGFGQLLAERNRRLNSERCRS</sequence>
<evidence type="ECO:0000313" key="9">
    <source>
        <dbReference type="Proteomes" id="UP000659172"/>
    </source>
</evidence>
<dbReference type="Pfam" id="PF01522">
    <property type="entry name" value="Polysacc_deac_1"/>
    <property type="match status" value="1"/>
</dbReference>
<name>A0ABX2QDG3_9HYPH</name>
<keyword evidence="5" id="KW-0732">Signal</keyword>
<dbReference type="InterPro" id="IPR002509">
    <property type="entry name" value="NODB_dom"/>
</dbReference>
<evidence type="ECO:0000259" key="7">
    <source>
        <dbReference type="PROSITE" id="PS51677"/>
    </source>
</evidence>
<dbReference type="Proteomes" id="UP000659172">
    <property type="component" value="Unassembled WGS sequence"/>
</dbReference>
<accession>A0ABX2QDG3</accession>